<reference evidence="2 3" key="1">
    <citation type="submission" date="2024-01" db="EMBL/GenBank/DDBJ databases">
        <title>The genomes of 5 underutilized Papilionoideae crops provide insights into root nodulation and disease resistanc.</title>
        <authorList>
            <person name="Yuan L."/>
        </authorList>
    </citation>
    <scope>NUCLEOTIDE SEQUENCE [LARGE SCALE GENOMIC DNA]</scope>
    <source>
        <strain evidence="2">ZHUSHIDOU_FW_LH</strain>
        <tissue evidence="2">Leaf</tissue>
    </source>
</reference>
<comment type="caution">
    <text evidence="2">The sequence shown here is derived from an EMBL/GenBank/DDBJ whole genome shotgun (WGS) entry which is preliminary data.</text>
</comment>
<evidence type="ECO:0000313" key="2">
    <source>
        <dbReference type="EMBL" id="KAK7246848.1"/>
    </source>
</evidence>
<keyword evidence="1" id="KW-0472">Membrane</keyword>
<keyword evidence="1" id="KW-0812">Transmembrane</keyword>
<sequence>MLIKKGRKERRRVDDWHVQKGGPAPELVWTVVGVIEPRRKTDRESQCCTSSRISLFVSICIYLFFLF</sequence>
<dbReference type="EMBL" id="JAYWIO010000008">
    <property type="protein sequence ID" value="KAK7246848.1"/>
    <property type="molecule type" value="Genomic_DNA"/>
</dbReference>
<keyword evidence="3" id="KW-1185">Reference proteome</keyword>
<name>A0AAN9E8L6_CROPI</name>
<proteinExistence type="predicted"/>
<keyword evidence="1" id="KW-1133">Transmembrane helix</keyword>
<protein>
    <submittedName>
        <fullName evidence="2">Uncharacterized protein</fullName>
    </submittedName>
</protein>
<dbReference type="Proteomes" id="UP001372338">
    <property type="component" value="Unassembled WGS sequence"/>
</dbReference>
<evidence type="ECO:0000256" key="1">
    <source>
        <dbReference type="SAM" id="Phobius"/>
    </source>
</evidence>
<evidence type="ECO:0000313" key="3">
    <source>
        <dbReference type="Proteomes" id="UP001372338"/>
    </source>
</evidence>
<dbReference type="AlphaFoldDB" id="A0AAN9E8L6"/>
<feature type="transmembrane region" description="Helical" evidence="1">
    <location>
        <begin position="47"/>
        <end position="65"/>
    </location>
</feature>
<organism evidence="2 3">
    <name type="scientific">Crotalaria pallida</name>
    <name type="common">Smooth rattlebox</name>
    <name type="synonym">Crotalaria striata</name>
    <dbReference type="NCBI Taxonomy" id="3830"/>
    <lineage>
        <taxon>Eukaryota</taxon>
        <taxon>Viridiplantae</taxon>
        <taxon>Streptophyta</taxon>
        <taxon>Embryophyta</taxon>
        <taxon>Tracheophyta</taxon>
        <taxon>Spermatophyta</taxon>
        <taxon>Magnoliopsida</taxon>
        <taxon>eudicotyledons</taxon>
        <taxon>Gunneridae</taxon>
        <taxon>Pentapetalae</taxon>
        <taxon>rosids</taxon>
        <taxon>fabids</taxon>
        <taxon>Fabales</taxon>
        <taxon>Fabaceae</taxon>
        <taxon>Papilionoideae</taxon>
        <taxon>50 kb inversion clade</taxon>
        <taxon>genistoids sensu lato</taxon>
        <taxon>core genistoids</taxon>
        <taxon>Crotalarieae</taxon>
        <taxon>Crotalaria</taxon>
    </lineage>
</organism>
<accession>A0AAN9E8L6</accession>
<gene>
    <name evidence="2" type="ORF">RIF29_41718</name>
</gene>